<dbReference type="InterPro" id="IPR046537">
    <property type="entry name" value="DUF6602"/>
</dbReference>
<evidence type="ECO:0000313" key="3">
    <source>
        <dbReference type="Proteomes" id="UP000027331"/>
    </source>
</evidence>
<evidence type="ECO:0000259" key="1">
    <source>
        <dbReference type="Pfam" id="PF20247"/>
    </source>
</evidence>
<keyword evidence="3" id="KW-1185">Reference proteome</keyword>
<protein>
    <recommendedName>
        <fullName evidence="1">DUF6602 domain-containing protein</fullName>
    </recommendedName>
</protein>
<dbReference type="Pfam" id="PF20247">
    <property type="entry name" value="DUF6602"/>
    <property type="match status" value="1"/>
</dbReference>
<gene>
    <name evidence="2" type="ORF">DP83_13390</name>
</gene>
<dbReference type="Proteomes" id="UP000027331">
    <property type="component" value="Unassembled WGS sequence"/>
</dbReference>
<proteinExistence type="predicted"/>
<name>A0ABR4S0E0_VIBMT</name>
<organism evidence="2 3">
    <name type="scientific">Vibrio metoecus</name>
    <dbReference type="NCBI Taxonomy" id="1481663"/>
    <lineage>
        <taxon>Bacteria</taxon>
        <taxon>Pseudomonadati</taxon>
        <taxon>Pseudomonadota</taxon>
        <taxon>Gammaproteobacteria</taxon>
        <taxon>Vibrionales</taxon>
        <taxon>Vibrionaceae</taxon>
        <taxon>Vibrio</taxon>
    </lineage>
</organism>
<feature type="domain" description="DUF6602" evidence="1">
    <location>
        <begin position="25"/>
        <end position="122"/>
    </location>
</feature>
<sequence length="260" mass="29742">MDHIKRYFHSIAEKIEIEAKLAGVSTHNPDVGTNREVIINNFLNRHMPKRLKAHLGGQVIGVNGEVSGQIDVVVTNDLSVNFSENDKTFFPVETLASAITIKSTLDKAAIEDCLRNITSIPEISKEVLSFKLLKHGAIDDFINKHPTYFVFAYNGISAEKNLEYLIQFYKDNPDIPEYKYPKAVIVNRKYMIMYFKVSTKLSDGTVVPEKSFAAIELKGDFDGYPFTVMVHHIAEYVDWMSFMTFSFEKYFNRSYGLERI</sequence>
<accession>A0ABR4S0E0</accession>
<comment type="caution">
    <text evidence="2">The sequence shown here is derived from an EMBL/GenBank/DDBJ whole genome shotgun (WGS) entry which is preliminary data.</text>
</comment>
<dbReference type="EMBL" id="JJMN01000011">
    <property type="protein sequence ID" value="KDO15359.1"/>
    <property type="molecule type" value="Genomic_DNA"/>
</dbReference>
<evidence type="ECO:0000313" key="2">
    <source>
        <dbReference type="EMBL" id="KDO15359.1"/>
    </source>
</evidence>
<reference evidence="2 3" key="1">
    <citation type="submission" date="2014-04" db="EMBL/GenBank/DDBJ databases">
        <title>Vibrio metecus sp. nov., a close relative of Vibrio cholerae isolated from coastal brackish ponds and clinical specimens.</title>
        <authorList>
            <person name="Kirchberger P.C."/>
            <person name="Turnsek M."/>
            <person name="Hunt D.E."/>
            <person name="Haley B.J."/>
            <person name="Colwell R."/>
            <person name="Polz M.F."/>
            <person name="Tarr C.L."/>
            <person name="Boucher Y."/>
        </authorList>
    </citation>
    <scope>NUCLEOTIDE SEQUENCE [LARGE SCALE GENOMIC DNA]</scope>
    <source>
        <strain evidence="3">PPCK-2014</strain>
    </source>
</reference>
<dbReference type="CDD" id="cd21173">
    <property type="entry name" value="NucC-like"/>
    <property type="match status" value="1"/>
</dbReference>